<dbReference type="RefSeq" id="WP_338880423.1">
    <property type="nucleotide sequence ID" value="NZ_CP148753.1"/>
</dbReference>
<dbReference type="PROSITE" id="PS51257">
    <property type="entry name" value="PROKAR_LIPOPROTEIN"/>
    <property type="match status" value="1"/>
</dbReference>
<dbReference type="Proteomes" id="UP001456224">
    <property type="component" value="Chromosome"/>
</dbReference>
<dbReference type="EMBL" id="CP148753">
    <property type="protein sequence ID" value="WXR74543.1"/>
    <property type="molecule type" value="Genomic_DNA"/>
</dbReference>
<gene>
    <name evidence="1" type="ORF">WHX56_03330</name>
</gene>
<reference evidence="1 2" key="1">
    <citation type="submission" date="2024-03" db="EMBL/GenBank/DDBJ databases">
        <title>Reference genomes for the five species model microbial community.</title>
        <authorList>
            <person name="Padfield D."/>
        </authorList>
    </citation>
    <scope>NUCLEOTIDE SEQUENCE [LARGE SCALE GENOMIC DNA]</scope>
    <source>
        <strain evidence="1 2">AB1</strain>
    </source>
</reference>
<organism evidence="1 2">
    <name type="scientific">Achromobacter veterisilvae</name>
    <dbReference type="NCBI Taxonomy" id="2069367"/>
    <lineage>
        <taxon>Bacteria</taxon>
        <taxon>Pseudomonadati</taxon>
        <taxon>Pseudomonadota</taxon>
        <taxon>Betaproteobacteria</taxon>
        <taxon>Burkholderiales</taxon>
        <taxon>Alcaligenaceae</taxon>
        <taxon>Achromobacter</taxon>
    </lineage>
</organism>
<evidence type="ECO:0000313" key="1">
    <source>
        <dbReference type="EMBL" id="WXR74543.1"/>
    </source>
</evidence>
<protein>
    <submittedName>
        <fullName evidence="1">Uncharacterized protein</fullName>
    </submittedName>
</protein>
<proteinExistence type="predicted"/>
<keyword evidence="2" id="KW-1185">Reference proteome</keyword>
<evidence type="ECO:0000313" key="2">
    <source>
        <dbReference type="Proteomes" id="UP001456224"/>
    </source>
</evidence>
<name>A0ABZ2S2W2_9BURK</name>
<sequence length="397" mass="44628">MSFSRKFSRFLPRLSLPCGLALSVLVLTGCSQLNRMGRDLMSKPYDAPVARAAAAAVDPSPLREWFPDMAPPLRVQARGNHVFARSRLNWSFSISEKLSIAAAPVCFGGLSDHDTDGTTALSGVSMQLDKGEAKWLFSQINWVAPYAIKMDSLQVGDVLLTKEVIAQLPDDAAMQAYKARAADMDKKRHVSVIRNGQYLIVERRPRKLRQCSYIVYMTENDMINLVPAVVRNRGHVTGIPASTTVYERALDIFPRDEEVEWFFAQEYAAGIVWLTFGGSENRDIRKQFLSATEQAIARMAKQDGIDPGKIEDKVFRDAAYVYYVALYIGNNAALQIEDYLAQQRLHDGIMLSKPDPKAVEYRERLLRHWWDELRVRNQGDQPAKPDVAASISALETL</sequence>
<accession>A0ABZ2S2W2</accession>